<sequence length="157" mass="16989">MAKCPDLIVLDEPLADLDPLRRHEVMADLMALTAETGMTVVLSSHVVAELEETCDHLVVLGEGRVQVAGELDDVRSRHHALSGPADLIAALPSAGTVVHASRRGDHASLLWRAARPPSDPRWAVRTPALSDIVLAYLRAPEATSLTRPTLIRTEDSR</sequence>
<evidence type="ECO:0000256" key="1">
    <source>
        <dbReference type="ARBA" id="ARBA00005417"/>
    </source>
</evidence>
<dbReference type="InterPro" id="IPR027417">
    <property type="entry name" value="P-loop_NTPase"/>
</dbReference>
<dbReference type="Proteomes" id="UP000638648">
    <property type="component" value="Unassembled WGS sequence"/>
</dbReference>
<proteinExistence type="inferred from homology"/>
<evidence type="ECO:0000313" key="4">
    <source>
        <dbReference type="Proteomes" id="UP000638648"/>
    </source>
</evidence>
<keyword evidence="4" id="KW-1185">Reference proteome</keyword>
<organism evidence="3 4">
    <name type="scientific">Actinopolymorpha pittospori</name>
    <dbReference type="NCBI Taxonomy" id="648752"/>
    <lineage>
        <taxon>Bacteria</taxon>
        <taxon>Bacillati</taxon>
        <taxon>Actinomycetota</taxon>
        <taxon>Actinomycetes</taxon>
        <taxon>Propionibacteriales</taxon>
        <taxon>Actinopolymorphaceae</taxon>
        <taxon>Actinopolymorpha</taxon>
    </lineage>
</organism>
<comment type="similarity">
    <text evidence="1">Belongs to the ABC transporter superfamily.</text>
</comment>
<dbReference type="PANTHER" id="PTHR43335">
    <property type="entry name" value="ABC TRANSPORTER, ATP-BINDING PROTEIN"/>
    <property type="match status" value="1"/>
</dbReference>
<reference evidence="3" key="1">
    <citation type="submission" date="2020-10" db="EMBL/GenBank/DDBJ databases">
        <title>Sequencing the genomes of 1000 actinobacteria strains.</title>
        <authorList>
            <person name="Klenk H.-P."/>
        </authorList>
    </citation>
    <scope>NUCLEOTIDE SEQUENCE</scope>
    <source>
        <strain evidence="3">DSM 45354</strain>
    </source>
</reference>
<dbReference type="Gene3D" id="3.40.50.300">
    <property type="entry name" value="P-loop containing nucleotide triphosphate hydrolases"/>
    <property type="match status" value="1"/>
</dbReference>
<comment type="caution">
    <text evidence="3">The sequence shown here is derived from an EMBL/GenBank/DDBJ whole genome shotgun (WGS) entry which is preliminary data.</text>
</comment>
<dbReference type="EMBL" id="JADBEM010000001">
    <property type="protein sequence ID" value="MBE1607073.1"/>
    <property type="molecule type" value="Genomic_DNA"/>
</dbReference>
<evidence type="ECO:0000313" key="3">
    <source>
        <dbReference type="EMBL" id="MBE1607073.1"/>
    </source>
</evidence>
<keyword evidence="2" id="KW-0813">Transport</keyword>
<protein>
    <submittedName>
        <fullName evidence="3">ABC-type multidrug transport system ATPase subunit</fullName>
    </submittedName>
</protein>
<evidence type="ECO:0000256" key="2">
    <source>
        <dbReference type="ARBA" id="ARBA00022448"/>
    </source>
</evidence>
<name>A0A927MXG2_9ACTN</name>
<gene>
    <name evidence="3" type="ORF">HEB94_003921</name>
</gene>
<dbReference type="PANTHER" id="PTHR43335:SF4">
    <property type="entry name" value="ABC TRANSPORTER, ATP-BINDING PROTEIN"/>
    <property type="match status" value="1"/>
</dbReference>
<accession>A0A927MXG2</accession>
<dbReference type="SUPFAM" id="SSF52540">
    <property type="entry name" value="P-loop containing nucleoside triphosphate hydrolases"/>
    <property type="match status" value="1"/>
</dbReference>
<dbReference type="AlphaFoldDB" id="A0A927MXG2"/>